<keyword evidence="4" id="KW-1185">Reference proteome</keyword>
<feature type="transmembrane region" description="Helical" evidence="2">
    <location>
        <begin position="123"/>
        <end position="148"/>
    </location>
</feature>
<keyword evidence="2" id="KW-1133">Transmembrane helix</keyword>
<organism evidence="3 4">
    <name type="scientific">Parafrankia soli</name>
    <dbReference type="NCBI Taxonomy" id="2599596"/>
    <lineage>
        <taxon>Bacteria</taxon>
        <taxon>Bacillati</taxon>
        <taxon>Actinomycetota</taxon>
        <taxon>Actinomycetes</taxon>
        <taxon>Frankiales</taxon>
        <taxon>Frankiaceae</taxon>
        <taxon>Parafrankia</taxon>
    </lineage>
</organism>
<feature type="transmembrane region" description="Helical" evidence="2">
    <location>
        <begin position="427"/>
        <end position="445"/>
    </location>
</feature>
<feature type="transmembrane region" description="Helical" evidence="2">
    <location>
        <begin position="66"/>
        <end position="86"/>
    </location>
</feature>
<dbReference type="OrthoDB" id="10018934at2"/>
<proteinExistence type="predicted"/>
<evidence type="ECO:0000256" key="1">
    <source>
        <dbReference type="SAM" id="MobiDB-lite"/>
    </source>
</evidence>
<dbReference type="EMBL" id="MAXA01000001">
    <property type="protein sequence ID" value="OHV46829.1"/>
    <property type="molecule type" value="Genomic_DNA"/>
</dbReference>
<evidence type="ECO:0000313" key="4">
    <source>
        <dbReference type="Proteomes" id="UP000179769"/>
    </source>
</evidence>
<feature type="region of interest" description="Disordered" evidence="1">
    <location>
        <begin position="1"/>
        <end position="33"/>
    </location>
</feature>
<feature type="transmembrane region" description="Helical" evidence="2">
    <location>
        <begin position="39"/>
        <end position="60"/>
    </location>
</feature>
<feature type="transmembrane region" description="Helical" evidence="2">
    <location>
        <begin position="521"/>
        <end position="541"/>
    </location>
</feature>
<feature type="transmembrane region" description="Helical" evidence="2">
    <location>
        <begin position="204"/>
        <end position="228"/>
    </location>
</feature>
<sequence>MTTASSAGARGGAGRRSGRGRPASAGAATTGTTTGTTTAAAAAVTTVTAALLAAAFWAWAAHRVPAVDVAADATVVLGLRVIVSLARAAAPGPGARHRLRAGALAALGAVTLAWAGGSLIPSLAFLAATPGFLILLPLAAASVALWPARPDVWRFNASQDSPNRRTSAAGMLVAAGAWVALGAVRVGALVFAADVAARGGAGHAHVALLAWLAPVALAAGPRCGWLLWRTDANPGLASSRVATPAGRQRPVRRLGAPRRTTTARAVPAPEWEPPAPGSRPGLGSLPARGSQPAPGSLPTRGSPPTPDSLPAVGSPSERGSVVRPSAQRWAQGPQRPPRSRRPSLPPTRSPQAPTPRSPFSALPTAPPSRTPFGRTPFGRTQVDEAARRSLASLAAEPAAPEPATRVLWSAAAAAGLALVVLDHQVGPGSAAFALAVLAILAVGGFAGGRGAATLPCVAVALVAAPLPLAVLGDEYADQGTAGLRLLLAALAIDALPTGARPTGAQPSSGVRAAARPVIRRGATVTGLAVLVAALPIMLAAWGAEGAALALLLGRVVAVAPVVRLPARRERAGGPAAEAPGQSRPAGTAPAAVDRRPEAAGRGGRRARMARFAPGVSHPSRSL</sequence>
<evidence type="ECO:0000313" key="3">
    <source>
        <dbReference type="EMBL" id="OHV46829.1"/>
    </source>
</evidence>
<keyword evidence="2" id="KW-0472">Membrane</keyword>
<feature type="compositionally biased region" description="Low complexity" evidence="1">
    <location>
        <begin position="20"/>
        <end position="33"/>
    </location>
</feature>
<comment type="caution">
    <text evidence="3">The sequence shown here is derived from an EMBL/GenBank/DDBJ whole genome shotgun (WGS) entry which is preliminary data.</text>
</comment>
<evidence type="ECO:0000256" key="2">
    <source>
        <dbReference type="SAM" id="Phobius"/>
    </source>
</evidence>
<feature type="region of interest" description="Disordered" evidence="1">
    <location>
        <begin position="236"/>
        <end position="377"/>
    </location>
</feature>
<gene>
    <name evidence="3" type="ORF">BBK14_00715</name>
</gene>
<reference evidence="4" key="1">
    <citation type="submission" date="2016-07" db="EMBL/GenBank/DDBJ databases">
        <title>Frankia sp. NRRL B-16219 Genome sequencing.</title>
        <authorList>
            <person name="Ghodhbane-Gtari F."/>
            <person name="Swanson E."/>
            <person name="Gueddou A."/>
            <person name="Louati M."/>
            <person name="Nouioui I."/>
            <person name="Hezbri K."/>
            <person name="Abebe-Akele F."/>
            <person name="Simpson S."/>
            <person name="Morris K."/>
            <person name="Thomas K."/>
            <person name="Gtari M."/>
            <person name="Tisa L.S."/>
        </authorList>
    </citation>
    <scope>NUCLEOTIDE SEQUENCE [LARGE SCALE GENOMIC DNA]</scope>
    <source>
        <strain evidence="4">NRRL B-16219</strain>
    </source>
</reference>
<protein>
    <submittedName>
        <fullName evidence="3">Uncharacterized protein</fullName>
    </submittedName>
</protein>
<feature type="region of interest" description="Disordered" evidence="1">
    <location>
        <begin position="568"/>
        <end position="622"/>
    </location>
</feature>
<dbReference type="AlphaFoldDB" id="A0A1S1RLY5"/>
<feature type="transmembrane region" description="Helical" evidence="2">
    <location>
        <begin position="98"/>
        <end position="117"/>
    </location>
</feature>
<keyword evidence="2" id="KW-0812">Transmembrane</keyword>
<name>A0A1S1RLY5_9ACTN</name>
<accession>A0A1S1RLY5</accession>
<dbReference type="RefSeq" id="WP_071059289.1">
    <property type="nucleotide sequence ID" value="NZ_MAXA01000001.1"/>
</dbReference>
<feature type="compositionally biased region" description="Pro residues" evidence="1">
    <location>
        <begin position="343"/>
        <end position="356"/>
    </location>
</feature>
<feature type="transmembrane region" description="Helical" evidence="2">
    <location>
        <begin position="169"/>
        <end position="192"/>
    </location>
</feature>
<dbReference type="Proteomes" id="UP000179769">
    <property type="component" value="Unassembled WGS sequence"/>
</dbReference>
<feature type="transmembrane region" description="Helical" evidence="2">
    <location>
        <begin position="452"/>
        <end position="470"/>
    </location>
</feature>